<dbReference type="AlphaFoldDB" id="A0A2S7K883"/>
<keyword evidence="2" id="KW-1185">Reference proteome</keyword>
<reference evidence="1 2" key="1">
    <citation type="submission" date="2017-12" db="EMBL/GenBank/DDBJ databases">
        <authorList>
            <person name="Hurst M.R.H."/>
        </authorList>
    </citation>
    <scope>NUCLEOTIDE SEQUENCE [LARGE SCALE GENOMIC DNA]</scope>
    <source>
        <strain evidence="1 2">SY-3-19</strain>
    </source>
</reference>
<proteinExistence type="predicted"/>
<sequence>MVAMSVLLLAFEPAPVAASMAIDKAGATADAVRRTRSACEGRRRRSFLVREEWAQPRGRKSVSAVAA</sequence>
<name>A0A2S7K883_9PROT</name>
<dbReference type="EMBL" id="PJCH01000005">
    <property type="protein sequence ID" value="PQA88715.1"/>
    <property type="molecule type" value="Genomic_DNA"/>
</dbReference>
<accession>A0A2S7K883</accession>
<protein>
    <submittedName>
        <fullName evidence="1">Uncharacterized protein</fullName>
    </submittedName>
</protein>
<organism evidence="1 2">
    <name type="scientific">Hyphococcus luteus</name>
    <dbReference type="NCBI Taxonomy" id="2058213"/>
    <lineage>
        <taxon>Bacteria</taxon>
        <taxon>Pseudomonadati</taxon>
        <taxon>Pseudomonadota</taxon>
        <taxon>Alphaproteobacteria</taxon>
        <taxon>Parvularculales</taxon>
        <taxon>Parvularculaceae</taxon>
        <taxon>Hyphococcus</taxon>
    </lineage>
</organism>
<evidence type="ECO:0000313" key="2">
    <source>
        <dbReference type="Proteomes" id="UP000239504"/>
    </source>
</evidence>
<gene>
    <name evidence="1" type="ORF">CW354_10620</name>
</gene>
<comment type="caution">
    <text evidence="1">The sequence shown here is derived from an EMBL/GenBank/DDBJ whole genome shotgun (WGS) entry which is preliminary data.</text>
</comment>
<evidence type="ECO:0000313" key="1">
    <source>
        <dbReference type="EMBL" id="PQA88715.1"/>
    </source>
</evidence>
<dbReference type="Proteomes" id="UP000239504">
    <property type="component" value="Unassembled WGS sequence"/>
</dbReference>